<dbReference type="PANTHER" id="PTHR24171">
    <property type="entry name" value="ANKYRIN REPEAT DOMAIN-CONTAINING PROTEIN 39-RELATED"/>
    <property type="match status" value="1"/>
</dbReference>
<dbReference type="GO" id="GO:0004842">
    <property type="term" value="F:ubiquitin-protein transferase activity"/>
    <property type="evidence" value="ECO:0007669"/>
    <property type="project" value="TreeGrafter"/>
</dbReference>
<evidence type="ECO:0000256" key="7">
    <source>
        <dbReference type="ARBA" id="ARBA00047597"/>
    </source>
</evidence>
<dbReference type="InterPro" id="IPR000768">
    <property type="entry name" value="ART"/>
</dbReference>
<keyword evidence="6 8" id="KW-0040">ANK repeat</keyword>
<keyword evidence="5" id="KW-0677">Repeat</keyword>
<dbReference type="EMBL" id="CAJNOU010000692">
    <property type="protein sequence ID" value="CAF1066685.1"/>
    <property type="molecule type" value="Genomic_DNA"/>
</dbReference>
<evidence type="ECO:0000256" key="8">
    <source>
        <dbReference type="PROSITE-ProRule" id="PRU00023"/>
    </source>
</evidence>
<reference evidence="10" key="1">
    <citation type="submission" date="2021-02" db="EMBL/GenBank/DDBJ databases">
        <authorList>
            <person name="Nowell W R."/>
        </authorList>
    </citation>
    <scope>NUCLEOTIDE SEQUENCE</scope>
</reference>
<dbReference type="EC" id="2.4.2.31" evidence="9"/>
<dbReference type="GO" id="GO:0031436">
    <property type="term" value="C:BRCA1-BARD1 complex"/>
    <property type="evidence" value="ECO:0007669"/>
    <property type="project" value="TreeGrafter"/>
</dbReference>
<gene>
    <name evidence="11" type="ORF">FNK824_LOCUS13882</name>
    <name evidence="10" type="ORF">SEV965_LOCUS14135</name>
</gene>
<feature type="repeat" description="ANK" evidence="8">
    <location>
        <begin position="44"/>
        <end position="76"/>
    </location>
</feature>
<dbReference type="SMART" id="SM00248">
    <property type="entry name" value="ANK"/>
    <property type="match status" value="2"/>
</dbReference>
<evidence type="ECO:0000256" key="1">
    <source>
        <dbReference type="ARBA" id="ARBA00009558"/>
    </source>
</evidence>
<keyword evidence="9" id="KW-0520">NAD</keyword>
<evidence type="ECO:0000313" key="11">
    <source>
        <dbReference type="EMBL" id="CAF3780418.1"/>
    </source>
</evidence>
<dbReference type="Gene3D" id="3.90.176.10">
    <property type="entry name" value="Toxin ADP-ribosyltransferase, Chain A, domain 1"/>
    <property type="match status" value="1"/>
</dbReference>
<name>A0A814LJG7_9BILA</name>
<dbReference type="PROSITE" id="PS50088">
    <property type="entry name" value="ANK_REPEAT"/>
    <property type="match status" value="1"/>
</dbReference>
<dbReference type="Pfam" id="PF01129">
    <property type="entry name" value="ART"/>
    <property type="match status" value="1"/>
</dbReference>
<accession>A0A814LJG7</accession>
<dbReference type="PANTHER" id="PTHR24171:SF11">
    <property type="entry name" value="26S PROTEASOME NON-ATPASE REGULATORY SUBUNIT 10"/>
    <property type="match status" value="1"/>
</dbReference>
<sequence>MAKTSNEKQLASQFYFACRNDDFDLAMRLLNQHPLEDIDRMEPNGSTALHAACYYKNIDIVKILLERGFTRRVVNRFDNTPMDEANTEELRQLFLRPKTSNRFGGDISYEREKLIWISIDTNEKIIIQDPITDLYKGNRLDYGIFQADNIIKQLDGMPKLDVIQRFFRRAVQEKDCTRLIQAYTAETDFYNHVNNYLLSRQQDNSLSQFVQIIYFNDSLHKKYSYEGTCYQSIIIDSEDQLNLFKKGTKILNRTFISTTRDRQIAEEYILDRNNQNKYIVMMIFKIRHCYTALNIKDMSEFPHEEEVLIMYDKIFKVAKITKQNNFYIEIELRDSKSNQKK</sequence>
<comment type="caution">
    <text evidence="10">The sequence shown here is derived from an EMBL/GenBank/DDBJ whole genome shotgun (WGS) entry which is preliminary data.</text>
</comment>
<evidence type="ECO:0000313" key="10">
    <source>
        <dbReference type="EMBL" id="CAF1066685.1"/>
    </source>
</evidence>
<comment type="similarity">
    <text evidence="1 9">Belongs to the Arg-specific ADP-ribosyltransferase family.</text>
</comment>
<dbReference type="Proteomes" id="UP000663889">
    <property type="component" value="Unassembled WGS sequence"/>
</dbReference>
<evidence type="ECO:0000313" key="12">
    <source>
        <dbReference type="Proteomes" id="UP000663889"/>
    </source>
</evidence>
<organism evidence="10 12">
    <name type="scientific">Rotaria sordida</name>
    <dbReference type="NCBI Taxonomy" id="392033"/>
    <lineage>
        <taxon>Eukaryota</taxon>
        <taxon>Metazoa</taxon>
        <taxon>Spiralia</taxon>
        <taxon>Gnathifera</taxon>
        <taxon>Rotifera</taxon>
        <taxon>Eurotatoria</taxon>
        <taxon>Bdelloidea</taxon>
        <taxon>Philodinida</taxon>
        <taxon>Philodinidae</taxon>
        <taxon>Rotaria</taxon>
    </lineage>
</organism>
<dbReference type="PROSITE" id="PS51996">
    <property type="entry name" value="TR_MART"/>
    <property type="match status" value="1"/>
</dbReference>
<keyword evidence="9" id="KW-0521">NADP</keyword>
<evidence type="ECO:0000256" key="9">
    <source>
        <dbReference type="RuleBase" id="RU361228"/>
    </source>
</evidence>
<keyword evidence="3 9" id="KW-0808">Transferase</keyword>
<comment type="catalytic activity">
    <reaction evidence="7 9">
        <text>L-arginyl-[protein] + NAD(+) = N(omega)-(ADP-D-ribosyl)-L-arginyl-[protein] + nicotinamide + H(+)</text>
        <dbReference type="Rhea" id="RHEA:19149"/>
        <dbReference type="Rhea" id="RHEA-COMP:10532"/>
        <dbReference type="Rhea" id="RHEA-COMP:15087"/>
        <dbReference type="ChEBI" id="CHEBI:15378"/>
        <dbReference type="ChEBI" id="CHEBI:17154"/>
        <dbReference type="ChEBI" id="CHEBI:29965"/>
        <dbReference type="ChEBI" id="CHEBI:57540"/>
        <dbReference type="ChEBI" id="CHEBI:142554"/>
        <dbReference type="EC" id="2.4.2.31"/>
    </reaction>
</comment>
<keyword evidence="2 9" id="KW-0328">Glycosyltransferase</keyword>
<dbReference type="GO" id="GO:0070531">
    <property type="term" value="C:BRCA1-A complex"/>
    <property type="evidence" value="ECO:0007669"/>
    <property type="project" value="TreeGrafter"/>
</dbReference>
<dbReference type="PROSITE" id="PS50297">
    <property type="entry name" value="ANK_REP_REGION"/>
    <property type="match status" value="1"/>
</dbReference>
<dbReference type="GO" id="GO:0016779">
    <property type="term" value="F:nucleotidyltransferase activity"/>
    <property type="evidence" value="ECO:0007669"/>
    <property type="project" value="UniProtKB-KW"/>
</dbReference>
<dbReference type="EMBL" id="CAJOBE010001861">
    <property type="protein sequence ID" value="CAF3780418.1"/>
    <property type="molecule type" value="Genomic_DNA"/>
</dbReference>
<evidence type="ECO:0000256" key="4">
    <source>
        <dbReference type="ARBA" id="ARBA00022695"/>
    </source>
</evidence>
<keyword evidence="4" id="KW-0548">Nucleotidyltransferase</keyword>
<dbReference type="InterPro" id="IPR036770">
    <property type="entry name" value="Ankyrin_rpt-contain_sf"/>
</dbReference>
<dbReference type="SUPFAM" id="SSF48403">
    <property type="entry name" value="Ankyrin repeat"/>
    <property type="match status" value="1"/>
</dbReference>
<dbReference type="Gene3D" id="1.25.40.20">
    <property type="entry name" value="Ankyrin repeat-containing domain"/>
    <property type="match status" value="1"/>
</dbReference>
<dbReference type="GO" id="GO:0106274">
    <property type="term" value="F:NAD+-protein-arginine ADP-ribosyltransferase activity"/>
    <property type="evidence" value="ECO:0007669"/>
    <property type="project" value="UniProtKB-EC"/>
</dbReference>
<evidence type="ECO:0000256" key="5">
    <source>
        <dbReference type="ARBA" id="ARBA00022737"/>
    </source>
</evidence>
<dbReference type="GO" id="GO:0085020">
    <property type="term" value="P:protein K6-linked ubiquitination"/>
    <property type="evidence" value="ECO:0007669"/>
    <property type="project" value="TreeGrafter"/>
</dbReference>
<evidence type="ECO:0000256" key="6">
    <source>
        <dbReference type="ARBA" id="ARBA00023043"/>
    </source>
</evidence>
<dbReference type="InterPro" id="IPR002110">
    <property type="entry name" value="Ankyrin_rpt"/>
</dbReference>
<dbReference type="AlphaFoldDB" id="A0A814LJG7"/>
<dbReference type="Proteomes" id="UP000663874">
    <property type="component" value="Unassembled WGS sequence"/>
</dbReference>
<evidence type="ECO:0000256" key="2">
    <source>
        <dbReference type="ARBA" id="ARBA00022676"/>
    </source>
</evidence>
<dbReference type="SUPFAM" id="SSF56399">
    <property type="entry name" value="ADP-ribosylation"/>
    <property type="match status" value="1"/>
</dbReference>
<protein>
    <recommendedName>
        <fullName evidence="9">NAD(P)(+)--arginine ADP-ribosyltransferase</fullName>
        <ecNumber evidence="9">2.4.2.31</ecNumber>
    </recommendedName>
    <alternativeName>
        <fullName evidence="9">Mono(ADP-ribosyl)transferase</fullName>
    </alternativeName>
</protein>
<proteinExistence type="inferred from homology"/>
<dbReference type="Pfam" id="PF12796">
    <property type="entry name" value="Ank_2"/>
    <property type="match status" value="1"/>
</dbReference>
<evidence type="ECO:0000256" key="3">
    <source>
        <dbReference type="ARBA" id="ARBA00022679"/>
    </source>
</evidence>